<evidence type="ECO:0000313" key="1">
    <source>
        <dbReference type="EMBL" id="GAA1113079.1"/>
    </source>
</evidence>
<sequence>MTHNRSQTGHPRPAELPTCQTLLENTDWASLATACGTGESLPAALTRLTDPDPAARQSALRDVLGAVTHQNSIYEATVPVALYVAAILDHPVLVAGCSSPDAGTTHNGPTLVPLLGWLGDTARDADDECVALGRHHCGEDFLDEYEEMRAFRDARPAIFSAVRTFLGHGNAHIRHAALVAAIPLVEHPLLTEHRADLARHARRLLALSTDRHQRDRVLEAMKAWGHDTSSMENASDTAAREHYARLRAARAAADGNWSGGSYSDEPPF</sequence>
<dbReference type="RefSeq" id="WP_344627059.1">
    <property type="nucleotide sequence ID" value="NZ_BAAALD010000087.1"/>
</dbReference>
<keyword evidence="2" id="KW-1185">Reference proteome</keyword>
<accession>A0ABP4ENE7</accession>
<evidence type="ECO:0000313" key="2">
    <source>
        <dbReference type="Proteomes" id="UP001499987"/>
    </source>
</evidence>
<dbReference type="Proteomes" id="UP001499987">
    <property type="component" value="Unassembled WGS sequence"/>
</dbReference>
<protein>
    <recommendedName>
        <fullName evidence="3">HEAT repeat domain-containing protein</fullName>
    </recommendedName>
</protein>
<dbReference type="EMBL" id="BAAALD010000087">
    <property type="protein sequence ID" value="GAA1113079.1"/>
    <property type="molecule type" value="Genomic_DNA"/>
</dbReference>
<proteinExistence type="predicted"/>
<reference evidence="2" key="1">
    <citation type="journal article" date="2019" name="Int. J. Syst. Evol. Microbiol.">
        <title>The Global Catalogue of Microorganisms (GCM) 10K type strain sequencing project: providing services to taxonomists for standard genome sequencing and annotation.</title>
        <authorList>
            <consortium name="The Broad Institute Genomics Platform"/>
            <consortium name="The Broad Institute Genome Sequencing Center for Infectious Disease"/>
            <person name="Wu L."/>
            <person name="Ma J."/>
        </authorList>
    </citation>
    <scope>NUCLEOTIDE SEQUENCE [LARGE SCALE GENOMIC DNA]</scope>
    <source>
        <strain evidence="2">JCM 13002</strain>
    </source>
</reference>
<name>A0ABP4ENE7_9ACTN</name>
<organism evidence="1 2">
    <name type="scientific">Kitasatospora arboriphila</name>
    <dbReference type="NCBI Taxonomy" id="258052"/>
    <lineage>
        <taxon>Bacteria</taxon>
        <taxon>Bacillati</taxon>
        <taxon>Actinomycetota</taxon>
        <taxon>Actinomycetes</taxon>
        <taxon>Kitasatosporales</taxon>
        <taxon>Streptomycetaceae</taxon>
        <taxon>Kitasatospora</taxon>
    </lineage>
</organism>
<gene>
    <name evidence="1" type="ORF">GCM10009663_62490</name>
</gene>
<evidence type="ECO:0008006" key="3">
    <source>
        <dbReference type="Google" id="ProtNLM"/>
    </source>
</evidence>
<comment type="caution">
    <text evidence="1">The sequence shown here is derived from an EMBL/GenBank/DDBJ whole genome shotgun (WGS) entry which is preliminary data.</text>
</comment>